<dbReference type="Proteomes" id="UP000001203">
    <property type="component" value="Chromosome circular"/>
</dbReference>
<dbReference type="InterPro" id="IPR051085">
    <property type="entry name" value="MB_O-acyltransferase"/>
</dbReference>
<keyword evidence="3 9" id="KW-1003">Cell membrane</keyword>
<dbReference type="Pfam" id="PF03062">
    <property type="entry name" value="MBOAT"/>
    <property type="match status" value="1"/>
</dbReference>
<dbReference type="PIRSF" id="PIRSF500217">
    <property type="entry name" value="AlgI"/>
    <property type="match status" value="1"/>
</dbReference>
<dbReference type="RefSeq" id="WP_009547081.1">
    <property type="nucleotide sequence ID" value="NC_010546.1"/>
</dbReference>
<evidence type="ECO:0000256" key="6">
    <source>
        <dbReference type="ARBA" id="ARBA00022989"/>
    </source>
</evidence>
<sequence length="546" mass="63637">MLYNSYEFIFLFLPITLVIFYKLGEKRHHKIALVWLIIASFFFYGRWNPAYLMFLLGSLTVNYSLGRIINNKVETLLAKNLVINDRFYLILGIVFNLGLLAYFKYANFFIESINGLVGSNWTLKNLILPLGISFITFEQVAYLVDTYKGKIKDHDLIHYCLFISFFPQLISGPIVRYKELSPQLKSPKIFRFDYEDFSVGLTIFSIGLFKKVIIADNLTPHVSLIYGAINQDIHLSFVEAWTGILAHTLRLYFDFSGYSDMAIGVARMFGIKLPLNFDSPYKTTNISQFWSHWHMTLTRFFRDYLYLPLSRCLKTWPLGKGQIAQQRATAFNAFIGLGITGLWHGAGWNFLAWGGLHGIYFIVYQQWRDFLKSKGNNLKDSPWWSQLISWFLTFSAWMFALVLTRTETMSQTLSMWHSMLGLNGISLPSSLEKDFNFLGNFGFKFSGLMPNFIYNNLNPSEIFQLLQLIMILLIVVLFTPNTQQWMGQYKPAIDYYAGRIKKQWKANIWKRLQWKPSSIFAFISFSLLAISLFSLNQEQPFIYFQY</sequence>
<dbReference type="InterPro" id="IPR024194">
    <property type="entry name" value="Ac/AlaTfrase_AlgI/DltB"/>
</dbReference>
<evidence type="ECO:0000256" key="7">
    <source>
        <dbReference type="ARBA" id="ARBA00023136"/>
    </source>
</evidence>
<dbReference type="InterPro" id="IPR023395">
    <property type="entry name" value="MCP_dom_sf"/>
</dbReference>
<feature type="transmembrane region" description="Helical" evidence="10">
    <location>
        <begin position="519"/>
        <end position="536"/>
    </location>
</feature>
<evidence type="ECO:0000256" key="5">
    <source>
        <dbReference type="ARBA" id="ARBA00022692"/>
    </source>
</evidence>
<evidence type="ECO:0000256" key="9">
    <source>
        <dbReference type="PIRNR" id="PIRNR016636"/>
    </source>
</evidence>
<feature type="transmembrane region" description="Helical" evidence="10">
    <location>
        <begin position="6"/>
        <end position="24"/>
    </location>
</feature>
<evidence type="ECO:0000256" key="8">
    <source>
        <dbReference type="ARBA" id="ARBA00023315"/>
    </source>
</evidence>
<feature type="transmembrane region" description="Helical" evidence="10">
    <location>
        <begin position="126"/>
        <end position="144"/>
    </location>
</feature>
<dbReference type="InterPro" id="IPR028362">
    <property type="entry name" value="AlgI"/>
</dbReference>
<evidence type="ECO:0000256" key="4">
    <source>
        <dbReference type="ARBA" id="ARBA00022679"/>
    </source>
</evidence>
<evidence type="ECO:0000256" key="10">
    <source>
        <dbReference type="SAM" id="Phobius"/>
    </source>
</evidence>
<keyword evidence="12" id="KW-1185">Reference proteome</keyword>
<dbReference type="PANTHER" id="PTHR13285">
    <property type="entry name" value="ACYLTRANSFERASE"/>
    <property type="match status" value="1"/>
</dbReference>
<accession>B1WTQ7</accession>
<dbReference type="PIRSF" id="PIRSF016636">
    <property type="entry name" value="AlgI_DltB"/>
    <property type="match status" value="1"/>
</dbReference>
<dbReference type="InterPro" id="IPR004299">
    <property type="entry name" value="MBOAT_fam"/>
</dbReference>
<dbReference type="GO" id="GO:0042121">
    <property type="term" value="P:alginic acid biosynthetic process"/>
    <property type="evidence" value="ECO:0007669"/>
    <property type="project" value="InterPro"/>
</dbReference>
<feature type="transmembrane region" description="Helical" evidence="10">
    <location>
        <begin position="462"/>
        <end position="480"/>
    </location>
</feature>
<keyword evidence="4 9" id="KW-0808">Transferase</keyword>
<keyword evidence="8 9" id="KW-0012">Acyltransferase</keyword>
<dbReference type="HOGENOM" id="CLU_025255_1_1_3"/>
<reference evidence="11 12" key="1">
    <citation type="journal article" date="2008" name="Proc. Natl. Acad. Sci. U.S.A.">
        <title>The genome of Cyanothece 51142, a unicellular diazotrophic cyanobacterium important in the marine nitrogen cycle.</title>
        <authorList>
            <person name="Welsh E.A."/>
            <person name="Liberton M."/>
            <person name="Stoeckel J."/>
            <person name="Loh T."/>
            <person name="Elvitigala T."/>
            <person name="Wang C."/>
            <person name="Wollam A."/>
            <person name="Fulton R.S."/>
            <person name="Clifton S.W."/>
            <person name="Jacobs J.M."/>
            <person name="Aurora R."/>
            <person name="Ghosh B.K."/>
            <person name="Sherman L.A."/>
            <person name="Smith R.D."/>
            <person name="Wilson R.K."/>
            <person name="Pakrasi H.B."/>
        </authorList>
    </citation>
    <scope>NUCLEOTIDE SEQUENCE [LARGE SCALE GENOMIC DNA]</scope>
    <source>
        <strain evidence="12">ATCC 51142 / BH68</strain>
    </source>
</reference>
<dbReference type="OrthoDB" id="9805788at2"/>
<evidence type="ECO:0000256" key="3">
    <source>
        <dbReference type="ARBA" id="ARBA00022475"/>
    </source>
</evidence>
<comment type="similarity">
    <text evidence="2 9">Belongs to the membrane-bound acyltransferase family.</text>
</comment>
<feature type="transmembrane region" description="Helical" evidence="10">
    <location>
        <begin position="87"/>
        <end position="105"/>
    </location>
</feature>
<keyword evidence="5 10" id="KW-0812">Transmembrane</keyword>
<feature type="transmembrane region" description="Helical" evidence="10">
    <location>
        <begin position="31"/>
        <end position="47"/>
    </location>
</feature>
<name>B1WTQ7_CROS5</name>
<dbReference type="PANTHER" id="PTHR13285:SF23">
    <property type="entry name" value="TEICHOIC ACID D-ALANYLTRANSFERASE"/>
    <property type="match status" value="1"/>
</dbReference>
<dbReference type="Gene3D" id="1.50.40.10">
    <property type="entry name" value="Mitochondrial carrier domain"/>
    <property type="match status" value="1"/>
</dbReference>
<dbReference type="GO" id="GO:0016746">
    <property type="term" value="F:acyltransferase activity"/>
    <property type="evidence" value="ECO:0007669"/>
    <property type="project" value="UniProtKB-KW"/>
</dbReference>
<feature type="transmembrane region" description="Helical" evidence="10">
    <location>
        <begin position="330"/>
        <end position="363"/>
    </location>
</feature>
<evidence type="ECO:0000256" key="1">
    <source>
        <dbReference type="ARBA" id="ARBA00004651"/>
    </source>
</evidence>
<dbReference type="GO" id="GO:0005886">
    <property type="term" value="C:plasma membrane"/>
    <property type="evidence" value="ECO:0007669"/>
    <property type="project" value="UniProtKB-SubCell"/>
</dbReference>
<feature type="transmembrane region" description="Helical" evidence="10">
    <location>
        <begin position="383"/>
        <end position="403"/>
    </location>
</feature>
<keyword evidence="6 10" id="KW-1133">Transmembrane helix</keyword>
<evidence type="ECO:0000313" key="11">
    <source>
        <dbReference type="EMBL" id="ACB50373.1"/>
    </source>
</evidence>
<evidence type="ECO:0000256" key="2">
    <source>
        <dbReference type="ARBA" id="ARBA00010323"/>
    </source>
</evidence>
<dbReference type="KEGG" id="cyt:cce_1022"/>
<keyword evidence="7 9" id="KW-0472">Membrane</keyword>
<dbReference type="SUPFAM" id="SSF103506">
    <property type="entry name" value="Mitochondrial carrier"/>
    <property type="match status" value="1"/>
</dbReference>
<comment type="subcellular location">
    <subcellularLocation>
        <location evidence="1">Cell membrane</location>
        <topology evidence="1">Multi-pass membrane protein</topology>
    </subcellularLocation>
</comment>
<gene>
    <name evidence="11" type="ordered locus">cce_1022</name>
</gene>
<dbReference type="EMBL" id="CP000806">
    <property type="protein sequence ID" value="ACB50373.1"/>
    <property type="molecule type" value="Genomic_DNA"/>
</dbReference>
<dbReference type="AlphaFoldDB" id="B1WTQ7"/>
<dbReference type="STRING" id="43989.cce_1022"/>
<evidence type="ECO:0000313" key="12">
    <source>
        <dbReference type="Proteomes" id="UP000001203"/>
    </source>
</evidence>
<organism evidence="11 12">
    <name type="scientific">Crocosphaera subtropica (strain ATCC 51142 / BH68)</name>
    <name type="common">Cyanothece sp. (strain ATCC 51142)</name>
    <dbReference type="NCBI Taxonomy" id="43989"/>
    <lineage>
        <taxon>Bacteria</taxon>
        <taxon>Bacillati</taxon>
        <taxon>Cyanobacteriota</taxon>
        <taxon>Cyanophyceae</taxon>
        <taxon>Oscillatoriophycideae</taxon>
        <taxon>Chroococcales</taxon>
        <taxon>Aphanothecaceae</taxon>
        <taxon>Crocosphaera</taxon>
        <taxon>Crocosphaera subtropica</taxon>
    </lineage>
</organism>
<protein>
    <submittedName>
        <fullName evidence="11">Alginate O-acetylation protein / membrane bound O-acyl transferase, MBOAT</fullName>
    </submittedName>
</protein>
<proteinExistence type="inferred from homology"/>
<dbReference type="eggNOG" id="COG1696">
    <property type="taxonomic scope" value="Bacteria"/>
</dbReference>